<evidence type="ECO:0000256" key="4">
    <source>
        <dbReference type="ARBA" id="ARBA00008655"/>
    </source>
</evidence>
<evidence type="ECO:0000256" key="7">
    <source>
        <dbReference type="ARBA" id="ARBA00023315"/>
    </source>
</evidence>
<evidence type="ECO:0000256" key="2">
    <source>
        <dbReference type="ARBA" id="ARBA00004728"/>
    </source>
</evidence>
<keyword evidence="8" id="KW-0472">Membrane</keyword>
<comment type="catalytic activity">
    <reaction evidence="1">
        <text>a 1-acyl-sn-glycero-3-phosphate + an acyl-CoA = a 1,2-diacyl-sn-glycero-3-phosphate + CoA</text>
        <dbReference type="Rhea" id="RHEA:19709"/>
        <dbReference type="ChEBI" id="CHEBI:57287"/>
        <dbReference type="ChEBI" id="CHEBI:57970"/>
        <dbReference type="ChEBI" id="CHEBI:58342"/>
        <dbReference type="ChEBI" id="CHEBI:58608"/>
        <dbReference type="EC" id="2.3.1.51"/>
    </reaction>
</comment>
<comment type="pathway">
    <text evidence="2">Phospholipid metabolism; CDP-diacylglycerol biosynthesis; CDP-diacylglycerol from sn-glycerol 3-phosphate: step 2/3.</text>
</comment>
<dbReference type="GO" id="GO:0012505">
    <property type="term" value="C:endomembrane system"/>
    <property type="evidence" value="ECO:0007669"/>
    <property type="project" value="TreeGrafter"/>
</dbReference>
<dbReference type="SUPFAM" id="SSF69593">
    <property type="entry name" value="Glycerol-3-phosphate (1)-acyltransferase"/>
    <property type="match status" value="1"/>
</dbReference>
<dbReference type="AlphaFoldDB" id="A0AAV3NX47"/>
<comment type="pathway">
    <text evidence="3">Lipid metabolism.</text>
</comment>
<dbReference type="SMART" id="SM00563">
    <property type="entry name" value="PlsC"/>
    <property type="match status" value="1"/>
</dbReference>
<evidence type="ECO:0000256" key="3">
    <source>
        <dbReference type="ARBA" id="ARBA00005189"/>
    </source>
</evidence>
<dbReference type="PANTHER" id="PTHR10983">
    <property type="entry name" value="1-ACYLGLYCEROL-3-PHOSPHATE ACYLTRANSFERASE-RELATED"/>
    <property type="match status" value="1"/>
</dbReference>
<feature type="transmembrane region" description="Helical" evidence="8">
    <location>
        <begin position="331"/>
        <end position="353"/>
    </location>
</feature>
<dbReference type="EMBL" id="BAABME010000380">
    <property type="protein sequence ID" value="GAA0142287.1"/>
    <property type="molecule type" value="Genomic_DNA"/>
</dbReference>
<evidence type="ECO:0000313" key="10">
    <source>
        <dbReference type="EMBL" id="GAA0142287.1"/>
    </source>
</evidence>
<keyword evidence="8" id="KW-1133">Transmembrane helix</keyword>
<evidence type="ECO:0000259" key="9">
    <source>
        <dbReference type="SMART" id="SM00563"/>
    </source>
</evidence>
<feature type="transmembrane region" description="Helical" evidence="8">
    <location>
        <begin position="6"/>
        <end position="33"/>
    </location>
</feature>
<comment type="caution">
    <text evidence="10">The sequence shown here is derived from an EMBL/GenBank/DDBJ whole genome shotgun (WGS) entry which is preliminary data.</text>
</comment>
<keyword evidence="6" id="KW-0808">Transferase</keyword>
<organism evidence="10 11">
    <name type="scientific">Lithospermum erythrorhizon</name>
    <name type="common">Purple gromwell</name>
    <name type="synonym">Lithospermum officinale var. erythrorhizon</name>
    <dbReference type="NCBI Taxonomy" id="34254"/>
    <lineage>
        <taxon>Eukaryota</taxon>
        <taxon>Viridiplantae</taxon>
        <taxon>Streptophyta</taxon>
        <taxon>Embryophyta</taxon>
        <taxon>Tracheophyta</taxon>
        <taxon>Spermatophyta</taxon>
        <taxon>Magnoliopsida</taxon>
        <taxon>eudicotyledons</taxon>
        <taxon>Gunneridae</taxon>
        <taxon>Pentapetalae</taxon>
        <taxon>asterids</taxon>
        <taxon>lamiids</taxon>
        <taxon>Boraginales</taxon>
        <taxon>Boraginaceae</taxon>
        <taxon>Boraginoideae</taxon>
        <taxon>Lithospermeae</taxon>
        <taxon>Lithospermum</taxon>
    </lineage>
</organism>
<dbReference type="Pfam" id="PF01553">
    <property type="entry name" value="Acyltransferase"/>
    <property type="match status" value="1"/>
</dbReference>
<dbReference type="GO" id="GO:0003841">
    <property type="term" value="F:1-acylglycerol-3-phosphate O-acyltransferase activity"/>
    <property type="evidence" value="ECO:0007669"/>
    <property type="project" value="UniProtKB-EC"/>
</dbReference>
<name>A0AAV3NX47_LITER</name>
<dbReference type="InterPro" id="IPR032098">
    <property type="entry name" value="Acyltransf_C"/>
</dbReference>
<dbReference type="CDD" id="cd07990">
    <property type="entry name" value="LPLAT_LCLAT1-like"/>
    <property type="match status" value="1"/>
</dbReference>
<accession>A0AAV3NX47</accession>
<evidence type="ECO:0000256" key="6">
    <source>
        <dbReference type="ARBA" id="ARBA00022679"/>
    </source>
</evidence>
<gene>
    <name evidence="10" type="ORF">LIER_03222</name>
</gene>
<protein>
    <recommendedName>
        <fullName evidence="5">1-acylglycerol-3-phosphate O-acyltransferase</fullName>
        <ecNumber evidence="5">2.3.1.51</ecNumber>
    </recommendedName>
</protein>
<keyword evidence="7 10" id="KW-0012">Acyltransferase</keyword>
<evidence type="ECO:0000313" key="11">
    <source>
        <dbReference type="Proteomes" id="UP001454036"/>
    </source>
</evidence>
<evidence type="ECO:0000256" key="5">
    <source>
        <dbReference type="ARBA" id="ARBA00013211"/>
    </source>
</evidence>
<reference evidence="10 11" key="1">
    <citation type="submission" date="2024-01" db="EMBL/GenBank/DDBJ databases">
        <title>The complete chloroplast genome sequence of Lithospermum erythrorhizon: insights into the phylogenetic relationship among Boraginaceae species and the maternal lineages of purple gromwells.</title>
        <authorList>
            <person name="Okada T."/>
            <person name="Watanabe K."/>
        </authorList>
    </citation>
    <scope>NUCLEOTIDE SEQUENCE [LARGE SCALE GENOMIC DNA]</scope>
</reference>
<keyword evidence="11" id="KW-1185">Reference proteome</keyword>
<dbReference type="Pfam" id="PF16076">
    <property type="entry name" value="Acyltransf_C"/>
    <property type="match status" value="1"/>
</dbReference>
<evidence type="ECO:0000256" key="1">
    <source>
        <dbReference type="ARBA" id="ARBA00001141"/>
    </source>
</evidence>
<proteinExistence type="inferred from homology"/>
<dbReference type="InterPro" id="IPR002123">
    <property type="entry name" value="Plipid/glycerol_acylTrfase"/>
</dbReference>
<sequence>MAIAAAIVLPLGLLFLISGLLVNLIQAVVFILVRPFSKRLHRRINKEIVELLWLQVIWLFDWWANMKIELYADAETLELLGKEHALVISNHRSDIDWLVGWVMAQRVGCLGTGLALIKKEARYLPVLGWSMWFSDYIFLERNWAKDQDRLKTGLDGLNGFPLPFWLALFVEGTRFTPEKLLAAQEYAQSAVLPIPRNVLIPRTKGFVTTITHLRSFVPAIYNMTLAIPKDEPRPTLLRLLRGRSSTVHLHLQRHLMNELPETETGIAKWCKDAFVEKDDLLERHRTKDSFGISESHDIGRPKRSLMVVLSWSFILLFGVIKFFEWCPFTKGEVAFCIAFLVIVMFLMQILVVFSQSEQSNPSATSTPATSAPNTLNEKLLPR</sequence>
<dbReference type="EC" id="2.3.1.51" evidence="5"/>
<dbReference type="Proteomes" id="UP001454036">
    <property type="component" value="Unassembled WGS sequence"/>
</dbReference>
<keyword evidence="8" id="KW-0812">Transmembrane</keyword>
<feature type="transmembrane region" description="Helical" evidence="8">
    <location>
        <begin position="305"/>
        <end position="325"/>
    </location>
</feature>
<dbReference type="PANTHER" id="PTHR10983:SF51">
    <property type="entry name" value="1-ACYLGLYCEROL-3-PHOSPHATE O-ACYLTRANSFERASE"/>
    <property type="match status" value="1"/>
</dbReference>
<comment type="similarity">
    <text evidence="4">Belongs to the 1-acyl-sn-glycerol-3-phosphate acyltransferase family.</text>
</comment>
<evidence type="ECO:0000256" key="8">
    <source>
        <dbReference type="SAM" id="Phobius"/>
    </source>
</evidence>
<feature type="domain" description="Phospholipid/glycerol acyltransferase" evidence="9">
    <location>
        <begin position="85"/>
        <end position="207"/>
    </location>
</feature>